<dbReference type="EMBL" id="LAZR01070459">
    <property type="protein sequence ID" value="KKK40656.1"/>
    <property type="molecule type" value="Genomic_DNA"/>
</dbReference>
<sequence>MSVGTSLRSAARNLITNVFGNSATIYSYSDATKTYDDEG</sequence>
<organism evidence="1">
    <name type="scientific">marine sediment metagenome</name>
    <dbReference type="NCBI Taxonomy" id="412755"/>
    <lineage>
        <taxon>unclassified sequences</taxon>
        <taxon>metagenomes</taxon>
        <taxon>ecological metagenomes</taxon>
    </lineage>
</organism>
<proteinExistence type="predicted"/>
<dbReference type="AlphaFoldDB" id="A0A0F8XWU6"/>
<accession>A0A0F8XWU6</accession>
<reference evidence="1" key="1">
    <citation type="journal article" date="2015" name="Nature">
        <title>Complex archaea that bridge the gap between prokaryotes and eukaryotes.</title>
        <authorList>
            <person name="Spang A."/>
            <person name="Saw J.H."/>
            <person name="Jorgensen S.L."/>
            <person name="Zaremba-Niedzwiedzka K."/>
            <person name="Martijn J."/>
            <person name="Lind A.E."/>
            <person name="van Eijk R."/>
            <person name="Schleper C."/>
            <person name="Guy L."/>
            <person name="Ettema T.J."/>
        </authorList>
    </citation>
    <scope>NUCLEOTIDE SEQUENCE</scope>
</reference>
<protein>
    <submittedName>
        <fullName evidence="1">Uncharacterized protein</fullName>
    </submittedName>
</protein>
<feature type="non-terminal residue" evidence="1">
    <location>
        <position position="39"/>
    </location>
</feature>
<name>A0A0F8XWU6_9ZZZZ</name>
<gene>
    <name evidence="1" type="ORF">LCGC14_2997350</name>
</gene>
<evidence type="ECO:0000313" key="1">
    <source>
        <dbReference type="EMBL" id="KKK40656.1"/>
    </source>
</evidence>
<comment type="caution">
    <text evidence="1">The sequence shown here is derived from an EMBL/GenBank/DDBJ whole genome shotgun (WGS) entry which is preliminary data.</text>
</comment>